<evidence type="ECO:0000256" key="3">
    <source>
        <dbReference type="ARBA" id="ARBA00022529"/>
    </source>
</evidence>
<evidence type="ECO:0000256" key="9">
    <source>
        <dbReference type="PIRSR" id="PIRSR608597-1"/>
    </source>
</evidence>
<comment type="caution">
    <text evidence="12">The sequence shown here is derived from an EMBL/GenBank/DDBJ whole genome shotgun (WGS) entry which is preliminary data.</text>
</comment>
<protein>
    <recommendedName>
        <fullName evidence="2">lysozyme</fullName>
        <ecNumber evidence="2">3.2.1.17</ecNumber>
    </recommendedName>
</protein>
<evidence type="ECO:0000256" key="10">
    <source>
        <dbReference type="PIRSR" id="PIRSR608597-3"/>
    </source>
</evidence>
<dbReference type="EC" id="3.2.1.17" evidence="2"/>
<dbReference type="Gene3D" id="1.10.530.10">
    <property type="match status" value="1"/>
</dbReference>
<evidence type="ECO:0000256" key="7">
    <source>
        <dbReference type="ARBA" id="ARBA00023157"/>
    </source>
</evidence>
<evidence type="ECO:0000256" key="8">
    <source>
        <dbReference type="ARBA" id="ARBA00023295"/>
    </source>
</evidence>
<keyword evidence="7 10" id="KW-1015">Disulfide bond</keyword>
<dbReference type="SUPFAM" id="SSF53955">
    <property type="entry name" value="Lysozyme-like"/>
    <property type="match status" value="1"/>
</dbReference>
<reference evidence="12" key="1">
    <citation type="journal article" date="2023" name="Mol. Biol. Evol.">
        <title>Third-Generation Sequencing Reveals the Adaptive Role of the Epigenome in Three Deep-Sea Polychaetes.</title>
        <authorList>
            <person name="Perez M."/>
            <person name="Aroh O."/>
            <person name="Sun Y."/>
            <person name="Lan Y."/>
            <person name="Juniper S.K."/>
            <person name="Young C.R."/>
            <person name="Angers B."/>
            <person name="Qian P.Y."/>
        </authorList>
    </citation>
    <scope>NUCLEOTIDE SEQUENCE</scope>
    <source>
        <strain evidence="12">R07B-5</strain>
    </source>
</reference>
<sequence length="239" mass="25724">MRGFLVISLSVALVCLGWLDVTTADQKCHQRGGTCQYTSNSCSGAYWKGYCNGASNRRCCIRGSVSGDSSCIKKGGHCMDDRTNSCDGNYESGHCSGNSHRRCCIGGGGSSGGTTGFSDACLNCICEIEGCENNVGKCNWDVNSDSCGPFQIKDVYYIDCYKPGTSWRSCAKEMACSKTCVRAYMRRYGPSCARKAGRSQATCQDYARVHNGGPSGCIRSYTLGYWKRISACCDRVGGC</sequence>
<keyword evidence="11" id="KW-0732">Signal</keyword>
<evidence type="ECO:0000256" key="4">
    <source>
        <dbReference type="ARBA" id="ARBA00022638"/>
    </source>
</evidence>
<evidence type="ECO:0000256" key="5">
    <source>
        <dbReference type="ARBA" id="ARBA00022801"/>
    </source>
</evidence>
<feature type="chain" id="PRO_5042176092" description="lysozyme" evidence="11">
    <location>
        <begin position="25"/>
        <end position="239"/>
    </location>
</feature>
<dbReference type="PROSITE" id="PS51909">
    <property type="entry name" value="LYSOZYME_I"/>
    <property type="match status" value="1"/>
</dbReference>
<feature type="disulfide bond" evidence="10">
    <location>
        <begin position="121"/>
        <end position="203"/>
    </location>
</feature>
<keyword evidence="13" id="KW-1185">Reference proteome</keyword>
<comment type="catalytic activity">
    <reaction evidence="1">
        <text>Hydrolysis of (1-&gt;4)-beta-linkages between N-acetylmuramic acid and N-acetyl-D-glucosamine residues in a peptidoglycan and between N-acetyl-D-glucosamine residues in chitodextrins.</text>
        <dbReference type="EC" id="3.2.1.17"/>
    </reaction>
</comment>
<keyword evidence="4" id="KW-0081">Bacteriolytic enzyme</keyword>
<evidence type="ECO:0000313" key="13">
    <source>
        <dbReference type="Proteomes" id="UP001209878"/>
    </source>
</evidence>
<evidence type="ECO:0000256" key="2">
    <source>
        <dbReference type="ARBA" id="ARBA00012732"/>
    </source>
</evidence>
<gene>
    <name evidence="12" type="ORF">NP493_176g03076</name>
</gene>
<accession>A0AAD9P304</accession>
<evidence type="ECO:0000256" key="11">
    <source>
        <dbReference type="SAM" id="SignalP"/>
    </source>
</evidence>
<feature type="active site" description="Proton donor" evidence="9">
    <location>
        <position position="129"/>
    </location>
</feature>
<feature type="disulfide bond" evidence="10">
    <location>
        <begin position="138"/>
        <end position="147"/>
    </location>
</feature>
<dbReference type="AlphaFoldDB" id="A0AAD9P304"/>
<feature type="active site" description="Nucleophile" evidence="9">
    <location>
        <position position="141"/>
    </location>
</feature>
<evidence type="ECO:0000313" key="12">
    <source>
        <dbReference type="EMBL" id="KAK2187197.1"/>
    </source>
</evidence>
<dbReference type="GO" id="GO:0031640">
    <property type="term" value="P:killing of cells of another organism"/>
    <property type="evidence" value="ECO:0007669"/>
    <property type="project" value="UniProtKB-KW"/>
</dbReference>
<dbReference type="PANTHER" id="PTHR11195:SF13">
    <property type="entry name" value="INVERTEBRATE-TYPE LYSOZYME 2-RELATED"/>
    <property type="match status" value="1"/>
</dbReference>
<feature type="disulfide bond" evidence="10">
    <location>
        <begin position="160"/>
        <end position="180"/>
    </location>
</feature>
<dbReference type="EMBL" id="JAODUO010000175">
    <property type="protein sequence ID" value="KAK2187197.1"/>
    <property type="molecule type" value="Genomic_DNA"/>
</dbReference>
<evidence type="ECO:0000256" key="1">
    <source>
        <dbReference type="ARBA" id="ARBA00000632"/>
    </source>
</evidence>
<proteinExistence type="predicted"/>
<dbReference type="Proteomes" id="UP001209878">
    <property type="component" value="Unassembled WGS sequence"/>
</dbReference>
<dbReference type="PANTHER" id="PTHR11195">
    <property type="entry name" value="DESTABILASE-RELATED"/>
    <property type="match status" value="1"/>
</dbReference>
<keyword evidence="5" id="KW-0378">Hydrolase</keyword>
<keyword evidence="6" id="KW-0044">Antibiotic</keyword>
<keyword evidence="3" id="KW-0929">Antimicrobial</keyword>
<dbReference type="InterPro" id="IPR023346">
    <property type="entry name" value="Lysozyme-like_dom_sf"/>
</dbReference>
<feature type="disulfide bond" evidence="10">
    <location>
        <begin position="124"/>
        <end position="233"/>
    </location>
</feature>
<feature type="signal peptide" evidence="11">
    <location>
        <begin position="1"/>
        <end position="24"/>
    </location>
</feature>
<organism evidence="12 13">
    <name type="scientific">Ridgeia piscesae</name>
    <name type="common">Tubeworm</name>
    <dbReference type="NCBI Taxonomy" id="27915"/>
    <lineage>
        <taxon>Eukaryota</taxon>
        <taxon>Metazoa</taxon>
        <taxon>Spiralia</taxon>
        <taxon>Lophotrochozoa</taxon>
        <taxon>Annelida</taxon>
        <taxon>Polychaeta</taxon>
        <taxon>Sedentaria</taxon>
        <taxon>Canalipalpata</taxon>
        <taxon>Sabellida</taxon>
        <taxon>Siboglinidae</taxon>
        <taxon>Ridgeia</taxon>
    </lineage>
</organism>
<name>A0AAD9P304_RIDPI</name>
<dbReference type="GO" id="GO:0042742">
    <property type="term" value="P:defense response to bacterium"/>
    <property type="evidence" value="ECO:0007669"/>
    <property type="project" value="UniProtKB-KW"/>
</dbReference>
<dbReference type="InterPro" id="IPR008597">
    <property type="entry name" value="Invert_lysozyme"/>
</dbReference>
<dbReference type="GO" id="GO:0003796">
    <property type="term" value="F:lysozyme activity"/>
    <property type="evidence" value="ECO:0007669"/>
    <property type="project" value="UniProtKB-EC"/>
</dbReference>
<feature type="disulfide bond" evidence="10">
    <location>
        <begin position="170"/>
        <end position="176"/>
    </location>
</feature>
<evidence type="ECO:0000256" key="6">
    <source>
        <dbReference type="ARBA" id="ARBA00023022"/>
    </source>
</evidence>
<keyword evidence="8" id="KW-0326">Glycosidase</keyword>
<dbReference type="Pfam" id="PF05497">
    <property type="entry name" value="Destabilase"/>
    <property type="match status" value="1"/>
</dbReference>